<keyword evidence="5 6" id="KW-0472">Membrane</keyword>
<dbReference type="AlphaFoldDB" id="A0A9N9FI70"/>
<keyword evidence="8" id="KW-1185">Reference proteome</keyword>
<proteinExistence type="inferred from homology"/>
<protein>
    <submittedName>
        <fullName evidence="7">10009_t:CDS:1</fullName>
    </submittedName>
</protein>
<sequence>MSTRWDDYENRRICLLPIPRLRLGENKRDVGIYVSGGLFALGWWFFIDAVVCSSTSNEHKVTLTLVDWMSGIFSTLGLLFVNSIDKSLLVNDDFGYSSNISPWTPRFLLFIGFALMAGGLAGSVTVLILKYIIPEFEIYFGVAEVAQNTAIMLSSVVLWVAQNSEQSDYNYNYVL</sequence>
<gene>
    <name evidence="7" type="ORF">AGERDE_LOCUS5941</name>
</gene>
<dbReference type="Proteomes" id="UP000789831">
    <property type="component" value="Unassembled WGS sequence"/>
</dbReference>
<dbReference type="PANTHER" id="PTHR13180">
    <property type="entry name" value="SMALL MEMBRANE PROTEIN-RELATED"/>
    <property type="match status" value="1"/>
</dbReference>
<feature type="transmembrane region" description="Helical" evidence="6">
    <location>
        <begin position="30"/>
        <end position="51"/>
    </location>
</feature>
<evidence type="ECO:0000313" key="7">
    <source>
        <dbReference type="EMBL" id="CAG8535892.1"/>
    </source>
</evidence>
<evidence type="ECO:0000313" key="8">
    <source>
        <dbReference type="Proteomes" id="UP000789831"/>
    </source>
</evidence>
<dbReference type="OrthoDB" id="268928at2759"/>
<dbReference type="GO" id="GO:0016020">
    <property type="term" value="C:membrane"/>
    <property type="evidence" value="ECO:0007669"/>
    <property type="project" value="UniProtKB-SubCell"/>
</dbReference>
<evidence type="ECO:0000256" key="2">
    <source>
        <dbReference type="ARBA" id="ARBA00005335"/>
    </source>
</evidence>
<evidence type="ECO:0000256" key="1">
    <source>
        <dbReference type="ARBA" id="ARBA00004141"/>
    </source>
</evidence>
<name>A0A9N9FI70_9GLOM</name>
<accession>A0A9N9FI70</accession>
<comment type="subcellular location">
    <subcellularLocation>
        <location evidence="1">Membrane</location>
        <topology evidence="1">Multi-pass membrane protein</topology>
    </subcellularLocation>
</comment>
<evidence type="ECO:0000256" key="4">
    <source>
        <dbReference type="ARBA" id="ARBA00022989"/>
    </source>
</evidence>
<feature type="transmembrane region" description="Helical" evidence="6">
    <location>
        <begin position="107"/>
        <end position="129"/>
    </location>
</feature>
<comment type="similarity">
    <text evidence="2">Belongs to the UPF0220 family.</text>
</comment>
<comment type="caution">
    <text evidence="7">The sequence shown here is derived from an EMBL/GenBank/DDBJ whole genome shotgun (WGS) entry which is preliminary data.</text>
</comment>
<reference evidence="7" key="1">
    <citation type="submission" date="2021-06" db="EMBL/GenBank/DDBJ databases">
        <authorList>
            <person name="Kallberg Y."/>
            <person name="Tangrot J."/>
            <person name="Rosling A."/>
        </authorList>
    </citation>
    <scope>NUCLEOTIDE SEQUENCE</scope>
    <source>
        <strain evidence="7">MT106</strain>
    </source>
</reference>
<evidence type="ECO:0000256" key="5">
    <source>
        <dbReference type="ARBA" id="ARBA00023136"/>
    </source>
</evidence>
<keyword evidence="3 6" id="KW-0812">Transmembrane</keyword>
<organism evidence="7 8">
    <name type="scientific">Ambispora gerdemannii</name>
    <dbReference type="NCBI Taxonomy" id="144530"/>
    <lineage>
        <taxon>Eukaryota</taxon>
        <taxon>Fungi</taxon>
        <taxon>Fungi incertae sedis</taxon>
        <taxon>Mucoromycota</taxon>
        <taxon>Glomeromycotina</taxon>
        <taxon>Glomeromycetes</taxon>
        <taxon>Archaeosporales</taxon>
        <taxon>Ambisporaceae</taxon>
        <taxon>Ambispora</taxon>
    </lineage>
</organism>
<evidence type="ECO:0000256" key="3">
    <source>
        <dbReference type="ARBA" id="ARBA00022692"/>
    </source>
</evidence>
<dbReference type="Pfam" id="PF05255">
    <property type="entry name" value="UPF0220"/>
    <property type="match status" value="1"/>
</dbReference>
<evidence type="ECO:0000256" key="6">
    <source>
        <dbReference type="SAM" id="Phobius"/>
    </source>
</evidence>
<feature type="transmembrane region" description="Helical" evidence="6">
    <location>
        <begin position="138"/>
        <end position="161"/>
    </location>
</feature>
<dbReference type="EMBL" id="CAJVPL010000866">
    <property type="protein sequence ID" value="CAG8535892.1"/>
    <property type="molecule type" value="Genomic_DNA"/>
</dbReference>
<dbReference type="InterPro" id="IPR007919">
    <property type="entry name" value="UPF0220"/>
</dbReference>
<keyword evidence="4 6" id="KW-1133">Transmembrane helix</keyword>
<feature type="transmembrane region" description="Helical" evidence="6">
    <location>
        <begin position="63"/>
        <end position="84"/>
    </location>
</feature>